<evidence type="ECO:0000256" key="2">
    <source>
        <dbReference type="ARBA" id="ARBA00022833"/>
    </source>
</evidence>
<dbReference type="FunFam" id="1.10.418.10:FF:000038">
    <property type="entry name" value="LIM and calponin homology domains-containing protein 1"/>
    <property type="match status" value="1"/>
</dbReference>
<feature type="domain" description="Calponin-homology (CH)" evidence="7">
    <location>
        <begin position="12"/>
        <end position="129"/>
    </location>
</feature>
<dbReference type="PROSITE" id="PS50023">
    <property type="entry name" value="LIM_DOMAIN_2"/>
    <property type="match status" value="1"/>
</dbReference>
<dbReference type="GO" id="GO:0003779">
    <property type="term" value="F:actin binding"/>
    <property type="evidence" value="ECO:0007669"/>
    <property type="project" value="InterPro"/>
</dbReference>
<dbReference type="PANTHER" id="PTHR46767:SF1">
    <property type="entry name" value="LIM DOMAIN ONLY PROTEIN 7"/>
    <property type="match status" value="1"/>
</dbReference>
<sequence>MESGEEPAGGCEAAFAEAQRWVEAVTGKSFGTKSFRAALENGVLLCDLINKIKPGIIKKINRLSTPIAGLDNINVFLKACENIGLKEAQLFHPGDLQDLSNRVTVKPEETNRRVKNVLITLYWLGRKAQSNPHYNGPYLNLKAFEKLLGQALTKALEESSSLKRSGRDSGYGDIWSIDRGEAFSSISHKRDDSFDSLDSFGSRSSASFSSDITLKGGSEGCGSDTDSELPYKMHNSHKDDMSYRRLSAVEPKPLTDFNRFLPSKSKPSAYMPAPLRKKRIEKNEDNRRSWASPVSTESDGTLSRLFQKLSDEHGSKSLTDISADELQSMRKIRFEELQKIKAQLQEQDQRWQDDLAKWKSRRKSFTSDLQKKKEEREDIERKTSEVSVRNTKSLKEMQRDREKRDHETYGDNQRTTERKWIYSSYDDVFSEEKTSSRSSVAKDYLVEKDTTDVFKNNEKPLAAPTSKENLQKWESYATVNAQTGSARVSASLPRSYQKTDTSRLTSVVTPRPFGVHTRGISSLPRSFTMDDAQKYNGEVDRAKRAPALFTSNSFSQPETRQPLSTTALKSGNEDAEDEEEEEEEEKEEDIKRTYSPISVASAVSQDQDAGSHGLKSEYYTSPDSVTVAPSAERRSLPEPEVSRSRDQYSEMRISINQKPGKSHNFGFTANWNTSGVFVQSIEKGSPADLCQLHVDDEIITVSGTKVSHMDPAEGEEAIANALETGNLVMDVRRYGKNDWGKDQPSLPYLRHKILNLTSLAANIVGTSENKWIDATSGDHFPTTSSDISTKTDFNSSLQNSDTGAKVINGMQADLCSNEQKESESISLKNLKRRSQFFEQGGSESAISDLSVPSITVPSRRVWDQEEERKRQEKWQKEQERLLQEKYKREQEKLREEWLRAQEEAEKESSKYQDEEQCVLTADTMSITAHVPLASSWRTVMGGDADVPEGGGGSEQGSQQQQNEKEKDEERRWLQEEQGLEEKEILHLKQKSELQELELEQRRKEIEQQYTEDQKRWAEAEEQHQRFYKHYDEPKTIEDRSGHFLADRSKSRSTSELDDYTTNRNGQYEKPLGGIARGLLQDELNQKQSVKMQQETKEPEQKAPRRQMLYHMKYNNPKQAGTNNKYLEKSRNVPDSQKGSQKEPAMSQAEAERQQILQEMRKRTSLHTDNSWIRQRSSSVYKEPITVHNTLMRRGESLDNLDSSRTSSWRHHSWMNQSVSSSQDYTRPAPPAGSTSNRAYTCTPSSNVAPSSTSSVRTASSTHTLPSAPSPVPCAQSPTSASQSGSQTRNKSISGKKICSYCNNVLGKGAAMIIESLGLCYHLHCFKCVACKCNLGGSGSGAEVRIRNNELFCNDCYIRFKTGQPTSM</sequence>
<dbReference type="PRINTS" id="PR00888">
    <property type="entry name" value="SM22CALPONIN"/>
</dbReference>
<evidence type="ECO:0000256" key="6">
    <source>
        <dbReference type="SAM" id="MobiDB-lite"/>
    </source>
</evidence>
<keyword evidence="11" id="KW-1185">Reference proteome</keyword>
<feature type="region of interest" description="Disordered" evidence="6">
    <location>
        <begin position="483"/>
        <end position="648"/>
    </location>
</feature>
<feature type="compositionally biased region" description="Polar residues" evidence="6">
    <location>
        <begin position="483"/>
        <end position="508"/>
    </location>
</feature>
<feature type="compositionally biased region" description="Polar residues" evidence="6">
    <location>
        <begin position="1214"/>
        <end position="1224"/>
    </location>
</feature>
<dbReference type="PROSITE" id="PS50106">
    <property type="entry name" value="PDZ"/>
    <property type="match status" value="1"/>
</dbReference>
<dbReference type="InterPro" id="IPR031865">
    <property type="entry name" value="DUF4757"/>
</dbReference>
<dbReference type="PROSITE" id="PS50021">
    <property type="entry name" value="CH"/>
    <property type="match status" value="1"/>
</dbReference>
<dbReference type="Pfam" id="PF15949">
    <property type="entry name" value="DUF4757"/>
    <property type="match status" value="1"/>
</dbReference>
<keyword evidence="2 4" id="KW-0862">Zinc</keyword>
<dbReference type="Pfam" id="PF00307">
    <property type="entry name" value="CH"/>
    <property type="match status" value="1"/>
</dbReference>
<dbReference type="STRING" id="8496.A0A151NKU9"/>
<keyword evidence="3 4" id="KW-0440">LIM domain</keyword>
<protein>
    <submittedName>
        <fullName evidence="10">LIM domain only protein 7</fullName>
    </submittedName>
</protein>
<dbReference type="EMBL" id="AKHW03002722">
    <property type="protein sequence ID" value="KYO37424.1"/>
    <property type="molecule type" value="Genomic_DNA"/>
</dbReference>
<feature type="region of interest" description="Disordered" evidence="6">
    <location>
        <begin position="1044"/>
        <end position="1070"/>
    </location>
</feature>
<feature type="region of interest" description="Disordered" evidence="6">
    <location>
        <begin position="1115"/>
        <end position="1152"/>
    </location>
</feature>
<dbReference type="GO" id="GO:0031032">
    <property type="term" value="P:actomyosin structure organization"/>
    <property type="evidence" value="ECO:0007669"/>
    <property type="project" value="InterPro"/>
</dbReference>
<feature type="compositionally biased region" description="Basic and acidic residues" evidence="6">
    <location>
        <begin position="1044"/>
        <end position="1054"/>
    </location>
</feature>
<evidence type="ECO:0000313" key="11">
    <source>
        <dbReference type="Proteomes" id="UP000050525"/>
    </source>
</evidence>
<evidence type="ECO:0000256" key="3">
    <source>
        <dbReference type="ARBA" id="ARBA00023038"/>
    </source>
</evidence>
<dbReference type="InterPro" id="IPR001478">
    <property type="entry name" value="PDZ"/>
</dbReference>
<feature type="compositionally biased region" description="Basic and acidic residues" evidence="6">
    <location>
        <begin position="369"/>
        <end position="384"/>
    </location>
</feature>
<evidence type="ECO:0000259" key="9">
    <source>
        <dbReference type="PROSITE" id="PS50106"/>
    </source>
</evidence>
<dbReference type="InterPro" id="IPR036034">
    <property type="entry name" value="PDZ_sf"/>
</dbReference>
<dbReference type="InterPro" id="IPR003096">
    <property type="entry name" value="SM22_calponin"/>
</dbReference>
<evidence type="ECO:0000256" key="4">
    <source>
        <dbReference type="PROSITE-ProRule" id="PRU00125"/>
    </source>
</evidence>
<dbReference type="Gene3D" id="1.10.418.10">
    <property type="entry name" value="Calponin-like domain"/>
    <property type="match status" value="1"/>
</dbReference>
<dbReference type="Proteomes" id="UP000050525">
    <property type="component" value="Unassembled WGS sequence"/>
</dbReference>
<dbReference type="SUPFAM" id="SSF50156">
    <property type="entry name" value="PDZ domain-like"/>
    <property type="match status" value="1"/>
</dbReference>
<gene>
    <name evidence="10" type="primary">LMO7</name>
    <name evidence="10" type="ORF">Y1Q_0017237</name>
</gene>
<dbReference type="InterPro" id="IPR036872">
    <property type="entry name" value="CH_dom_sf"/>
</dbReference>
<feature type="compositionally biased region" description="Polar residues" evidence="6">
    <location>
        <begin position="1275"/>
        <end position="1290"/>
    </location>
</feature>
<dbReference type="Pfam" id="PF00595">
    <property type="entry name" value="PDZ"/>
    <property type="match status" value="1"/>
</dbReference>
<organism evidence="10 11">
    <name type="scientific">Alligator mississippiensis</name>
    <name type="common">American alligator</name>
    <dbReference type="NCBI Taxonomy" id="8496"/>
    <lineage>
        <taxon>Eukaryota</taxon>
        <taxon>Metazoa</taxon>
        <taxon>Chordata</taxon>
        <taxon>Craniata</taxon>
        <taxon>Vertebrata</taxon>
        <taxon>Euteleostomi</taxon>
        <taxon>Archelosauria</taxon>
        <taxon>Archosauria</taxon>
        <taxon>Crocodylia</taxon>
        <taxon>Alligatoridae</taxon>
        <taxon>Alligatorinae</taxon>
        <taxon>Alligator</taxon>
    </lineage>
</organism>
<dbReference type="Pfam" id="PF00412">
    <property type="entry name" value="LIM"/>
    <property type="match status" value="1"/>
</dbReference>
<name>A0A151NKU9_ALLMI</name>
<dbReference type="Gene3D" id="2.10.110.10">
    <property type="entry name" value="Cysteine Rich Protein"/>
    <property type="match status" value="1"/>
</dbReference>
<dbReference type="GO" id="GO:0046872">
    <property type="term" value="F:metal ion binding"/>
    <property type="evidence" value="ECO:0007669"/>
    <property type="project" value="UniProtKB-KW"/>
</dbReference>
<evidence type="ECO:0000256" key="5">
    <source>
        <dbReference type="SAM" id="Coils"/>
    </source>
</evidence>
<feature type="domain" description="LIM zinc-binding" evidence="8">
    <location>
        <begin position="1296"/>
        <end position="1362"/>
    </location>
</feature>
<keyword evidence="1 4" id="KW-0479">Metal-binding</keyword>
<dbReference type="CDD" id="cd08368">
    <property type="entry name" value="LIM"/>
    <property type="match status" value="1"/>
</dbReference>
<dbReference type="SUPFAM" id="SSF47576">
    <property type="entry name" value="Calponin-homology domain, CH-domain"/>
    <property type="match status" value="1"/>
</dbReference>
<keyword evidence="5" id="KW-0175">Coiled coil</keyword>
<dbReference type="SMART" id="SM00228">
    <property type="entry name" value="PDZ"/>
    <property type="match status" value="1"/>
</dbReference>
<dbReference type="GO" id="GO:0023051">
    <property type="term" value="P:regulation of signaling"/>
    <property type="evidence" value="ECO:0007669"/>
    <property type="project" value="InterPro"/>
</dbReference>
<evidence type="ECO:0000259" key="7">
    <source>
        <dbReference type="PROSITE" id="PS50021"/>
    </source>
</evidence>
<feature type="compositionally biased region" description="Basic and acidic residues" evidence="6">
    <location>
        <begin position="531"/>
        <end position="543"/>
    </location>
</feature>
<proteinExistence type="predicted"/>
<dbReference type="InterPro" id="IPR001781">
    <property type="entry name" value="Znf_LIM"/>
</dbReference>
<dbReference type="GO" id="GO:0080090">
    <property type="term" value="P:regulation of primary metabolic process"/>
    <property type="evidence" value="ECO:0007669"/>
    <property type="project" value="UniProtKB-ARBA"/>
</dbReference>
<feature type="region of interest" description="Disordered" evidence="6">
    <location>
        <begin position="217"/>
        <end position="236"/>
    </location>
</feature>
<feature type="compositionally biased region" description="Basic and acidic residues" evidence="6">
    <location>
        <begin position="962"/>
        <end position="983"/>
    </location>
</feature>
<feature type="domain" description="PDZ" evidence="9">
    <location>
        <begin position="652"/>
        <end position="733"/>
    </location>
</feature>
<dbReference type="InterPro" id="IPR001997">
    <property type="entry name" value="Calponin/LIMCH1"/>
</dbReference>
<feature type="compositionally biased region" description="Polar residues" evidence="6">
    <location>
        <begin position="1232"/>
        <end position="1241"/>
    </location>
</feature>
<reference evidence="10 11" key="1">
    <citation type="journal article" date="2012" name="Genome Biol.">
        <title>Sequencing three crocodilian genomes to illuminate the evolution of archosaurs and amniotes.</title>
        <authorList>
            <person name="St John J.A."/>
            <person name="Braun E.L."/>
            <person name="Isberg S.R."/>
            <person name="Miles L.G."/>
            <person name="Chong A.Y."/>
            <person name="Gongora J."/>
            <person name="Dalzell P."/>
            <person name="Moran C."/>
            <person name="Bed'hom B."/>
            <person name="Abzhanov A."/>
            <person name="Burgess S.C."/>
            <person name="Cooksey A.M."/>
            <person name="Castoe T.A."/>
            <person name="Crawford N.G."/>
            <person name="Densmore L.D."/>
            <person name="Drew J.C."/>
            <person name="Edwards S.V."/>
            <person name="Faircloth B.C."/>
            <person name="Fujita M.K."/>
            <person name="Greenwold M.J."/>
            <person name="Hoffmann F.G."/>
            <person name="Howard J.M."/>
            <person name="Iguchi T."/>
            <person name="Janes D.E."/>
            <person name="Khan S.Y."/>
            <person name="Kohno S."/>
            <person name="de Koning A.J."/>
            <person name="Lance S.L."/>
            <person name="McCarthy F.M."/>
            <person name="McCormack J.E."/>
            <person name="Merchant M.E."/>
            <person name="Peterson D.G."/>
            <person name="Pollock D.D."/>
            <person name="Pourmand N."/>
            <person name="Raney B.J."/>
            <person name="Roessler K.A."/>
            <person name="Sanford J.R."/>
            <person name="Sawyer R.H."/>
            <person name="Schmidt C.J."/>
            <person name="Triplett E.W."/>
            <person name="Tuberville T.D."/>
            <person name="Venegas-Anaya M."/>
            <person name="Howard J.T."/>
            <person name="Jarvis E.D."/>
            <person name="Guillette L.J.Jr."/>
            <person name="Glenn T.C."/>
            <person name="Green R.E."/>
            <person name="Ray D.A."/>
        </authorList>
    </citation>
    <scope>NUCLEOTIDE SEQUENCE [LARGE SCALE GENOMIC DNA]</scope>
    <source>
        <strain evidence="10">KSC_2009_1</strain>
    </source>
</reference>
<dbReference type="InterPro" id="IPR029978">
    <property type="entry name" value="LMO-7"/>
</dbReference>
<dbReference type="InterPro" id="IPR001715">
    <property type="entry name" value="CH_dom"/>
</dbReference>
<feature type="compositionally biased region" description="Acidic residues" evidence="6">
    <location>
        <begin position="573"/>
        <end position="587"/>
    </location>
</feature>
<feature type="compositionally biased region" description="Low complexity" evidence="6">
    <location>
        <begin position="1242"/>
        <end position="1263"/>
    </location>
</feature>
<feature type="compositionally biased region" description="Polar residues" evidence="6">
    <location>
        <begin position="1115"/>
        <end position="1124"/>
    </location>
</feature>
<dbReference type="SMART" id="SM00033">
    <property type="entry name" value="CH"/>
    <property type="match status" value="1"/>
</dbReference>
<feature type="compositionally biased region" description="Basic and acidic residues" evidence="6">
    <location>
        <begin position="393"/>
        <end position="416"/>
    </location>
</feature>
<dbReference type="PROSITE" id="PS00478">
    <property type="entry name" value="LIM_DOMAIN_1"/>
    <property type="match status" value="1"/>
</dbReference>
<dbReference type="GO" id="GO:0010604">
    <property type="term" value="P:positive regulation of macromolecule metabolic process"/>
    <property type="evidence" value="ECO:0007669"/>
    <property type="project" value="UniProtKB-ARBA"/>
</dbReference>
<feature type="region of interest" description="Disordered" evidence="6">
    <location>
        <begin position="1214"/>
        <end position="1290"/>
    </location>
</feature>
<dbReference type="FunFam" id="2.10.110.10:FF:000041">
    <property type="entry name" value="LIM and calponin homology domains 1"/>
    <property type="match status" value="1"/>
</dbReference>
<comment type="caution">
    <text evidence="10">The sequence shown here is derived from an EMBL/GenBank/DDBJ whole genome shotgun (WGS) entry which is preliminary data.</text>
</comment>
<feature type="compositionally biased region" description="Polar residues" evidence="6">
    <location>
        <begin position="595"/>
        <end position="608"/>
    </location>
</feature>
<feature type="coiled-coil region" evidence="5">
    <location>
        <begin position="864"/>
        <end position="914"/>
    </location>
</feature>
<dbReference type="PANTHER" id="PTHR46767">
    <property type="entry name" value="LIM DOMAIN ONLY PROTEIN 7"/>
    <property type="match status" value="1"/>
</dbReference>
<feature type="region of interest" description="Disordered" evidence="6">
    <location>
        <begin position="938"/>
        <end position="983"/>
    </location>
</feature>
<dbReference type="GO" id="GO:0030155">
    <property type="term" value="P:regulation of cell adhesion"/>
    <property type="evidence" value="ECO:0007669"/>
    <property type="project" value="InterPro"/>
</dbReference>
<feature type="region of interest" description="Disordered" evidence="6">
    <location>
        <begin position="257"/>
        <end position="301"/>
    </location>
</feature>
<feature type="compositionally biased region" description="Polar residues" evidence="6">
    <location>
        <begin position="549"/>
        <end position="569"/>
    </location>
</feature>
<feature type="compositionally biased region" description="Polar residues" evidence="6">
    <location>
        <begin position="292"/>
        <end position="301"/>
    </location>
</feature>
<dbReference type="PRINTS" id="PR00889">
    <property type="entry name" value="CALPONIN"/>
</dbReference>
<evidence type="ECO:0000259" key="8">
    <source>
        <dbReference type="PROSITE" id="PS50023"/>
    </source>
</evidence>
<feature type="region of interest" description="Disordered" evidence="6">
    <location>
        <begin position="360"/>
        <end position="416"/>
    </location>
</feature>
<accession>A0A151NKU9</accession>
<feature type="compositionally biased region" description="Basic and acidic residues" evidence="6">
    <location>
        <begin position="631"/>
        <end position="648"/>
    </location>
</feature>
<evidence type="ECO:0000256" key="1">
    <source>
        <dbReference type="ARBA" id="ARBA00022723"/>
    </source>
</evidence>
<evidence type="ECO:0000313" key="10">
    <source>
        <dbReference type="EMBL" id="KYO37424.1"/>
    </source>
</evidence>
<dbReference type="Gene3D" id="2.30.42.10">
    <property type="match status" value="1"/>
</dbReference>
<dbReference type="SMART" id="SM00132">
    <property type="entry name" value="LIM"/>
    <property type="match status" value="1"/>
</dbReference>